<comment type="subcellular location">
    <subcellularLocation>
        <location evidence="1">Nucleus</location>
        <location evidence="1">Nucleolus</location>
    </subcellularLocation>
</comment>
<dbReference type="PANTHER" id="PTHR23183:SF0">
    <property type="entry name" value="NUCLEOLAR PROTEIN 14"/>
    <property type="match status" value="1"/>
</dbReference>
<organism evidence="8">
    <name type="scientific">Hemiselmis andersenii</name>
    <name type="common">Cryptophyte alga</name>
    <dbReference type="NCBI Taxonomy" id="464988"/>
    <lineage>
        <taxon>Eukaryota</taxon>
        <taxon>Cryptophyceae</taxon>
        <taxon>Cryptomonadales</taxon>
        <taxon>Hemiselmidaceae</taxon>
        <taxon>Hemiselmis</taxon>
    </lineage>
</organism>
<evidence type="ECO:0000256" key="5">
    <source>
        <dbReference type="ARBA" id="ARBA00023242"/>
    </source>
</evidence>
<keyword evidence="5" id="KW-0539">Nucleus</keyword>
<protein>
    <submittedName>
        <fullName evidence="8">Uncharacterized protein</fullName>
    </submittedName>
</protein>
<dbReference type="AlphaFoldDB" id="A0A7S0XNZ7"/>
<comment type="similarity">
    <text evidence="2">Belongs to the NOP14 family.</text>
</comment>
<evidence type="ECO:0000256" key="1">
    <source>
        <dbReference type="ARBA" id="ARBA00004604"/>
    </source>
</evidence>
<dbReference type="Pfam" id="PF04147">
    <property type="entry name" value="Nop14"/>
    <property type="match status" value="1"/>
</dbReference>
<evidence type="ECO:0000256" key="6">
    <source>
        <dbReference type="ARBA" id="ARBA00024695"/>
    </source>
</evidence>
<sequence>MGVWLLLSPLDEVGGLLEASGACGKAVLGPLREMRNELAQVRKEAESNNAPLTIHKLPPVAIKQYNPRFDESFDPTRDMDPDRERAERSKLKRQHKKELKGTVRELRKDNQFLEHHRAATVKAQRAARDERGKAIETFLQQQQFEAKIGGGKKKKKK</sequence>
<evidence type="ECO:0000313" key="8">
    <source>
        <dbReference type="EMBL" id="CAD8735755.1"/>
    </source>
</evidence>
<dbReference type="EMBL" id="HBFK01003667">
    <property type="protein sequence ID" value="CAD8735755.1"/>
    <property type="molecule type" value="Transcribed_RNA"/>
</dbReference>
<evidence type="ECO:0000256" key="7">
    <source>
        <dbReference type="SAM" id="MobiDB-lite"/>
    </source>
</evidence>
<name>A0A7S0XNZ7_HEMAN</name>
<keyword evidence="4" id="KW-0698">rRNA processing</keyword>
<dbReference type="GO" id="GO:0032040">
    <property type="term" value="C:small-subunit processome"/>
    <property type="evidence" value="ECO:0007669"/>
    <property type="project" value="InterPro"/>
</dbReference>
<accession>A0A7S0XNZ7</accession>
<evidence type="ECO:0000256" key="2">
    <source>
        <dbReference type="ARBA" id="ARBA00007466"/>
    </source>
</evidence>
<dbReference type="PANTHER" id="PTHR23183">
    <property type="entry name" value="NOP14"/>
    <property type="match status" value="1"/>
</dbReference>
<comment type="function">
    <text evidence="6">Involved in nucleolar processing of pre-18S ribosomal RNA. Has a role in the nuclear export of 40S pre-ribosomal subunit to the cytoplasm.</text>
</comment>
<dbReference type="InterPro" id="IPR007276">
    <property type="entry name" value="Nop14"/>
</dbReference>
<feature type="compositionally biased region" description="Basic and acidic residues" evidence="7">
    <location>
        <begin position="68"/>
        <end position="89"/>
    </location>
</feature>
<feature type="region of interest" description="Disordered" evidence="7">
    <location>
        <begin position="66"/>
        <end position="98"/>
    </location>
</feature>
<evidence type="ECO:0000256" key="3">
    <source>
        <dbReference type="ARBA" id="ARBA00022517"/>
    </source>
</evidence>
<reference evidence="8" key="1">
    <citation type="submission" date="2021-01" db="EMBL/GenBank/DDBJ databases">
        <authorList>
            <person name="Corre E."/>
            <person name="Pelletier E."/>
            <person name="Niang G."/>
            <person name="Scheremetjew M."/>
            <person name="Finn R."/>
            <person name="Kale V."/>
            <person name="Holt S."/>
            <person name="Cochrane G."/>
            <person name="Meng A."/>
            <person name="Brown T."/>
            <person name="Cohen L."/>
        </authorList>
    </citation>
    <scope>NUCLEOTIDE SEQUENCE</scope>
    <source>
        <strain evidence="8">CCMP441</strain>
    </source>
</reference>
<dbReference type="GO" id="GO:0030490">
    <property type="term" value="P:maturation of SSU-rRNA"/>
    <property type="evidence" value="ECO:0007669"/>
    <property type="project" value="TreeGrafter"/>
</dbReference>
<keyword evidence="3" id="KW-0690">Ribosome biogenesis</keyword>
<proteinExistence type="inferred from homology"/>
<gene>
    <name evidence="8" type="ORF">HAND1043_LOCUS2246</name>
</gene>
<evidence type="ECO:0000256" key="4">
    <source>
        <dbReference type="ARBA" id="ARBA00022552"/>
    </source>
</evidence>
<dbReference type="GO" id="GO:0030692">
    <property type="term" value="C:Noc4p-Nop14p complex"/>
    <property type="evidence" value="ECO:0007669"/>
    <property type="project" value="TreeGrafter"/>
</dbReference>